<proteinExistence type="predicted"/>
<evidence type="ECO:0000313" key="3">
    <source>
        <dbReference type="Proteomes" id="UP001610432"/>
    </source>
</evidence>
<name>A0ABR4LWX9_9EURO</name>
<keyword evidence="3" id="KW-1185">Reference proteome</keyword>
<dbReference type="EMBL" id="JBFXLQ010000011">
    <property type="protein sequence ID" value="KAL2869047.1"/>
    <property type="molecule type" value="Genomic_DNA"/>
</dbReference>
<sequence length="125" mass="13658">MTNKQHVDAGDTGRRKAAVAIPENITKGMAHILVGRDTQSRGGAREAVLGHARPYIPANMLRAVMQEVGNDAGDLLIGAKRRVGCDSLLVHTVAEKVAAEQQGEERDLDEEEIEEEDEDTYTSEY</sequence>
<evidence type="ECO:0000256" key="1">
    <source>
        <dbReference type="SAM" id="MobiDB-lite"/>
    </source>
</evidence>
<reference evidence="2 3" key="1">
    <citation type="submission" date="2024-07" db="EMBL/GenBank/DDBJ databases">
        <title>Section-level genome sequencing and comparative genomics of Aspergillus sections Usti and Cavernicolus.</title>
        <authorList>
            <consortium name="Lawrence Berkeley National Laboratory"/>
            <person name="Nybo J.L."/>
            <person name="Vesth T.C."/>
            <person name="Theobald S."/>
            <person name="Frisvad J.C."/>
            <person name="Larsen T.O."/>
            <person name="Kjaerboelling I."/>
            <person name="Rothschild-Mancinelli K."/>
            <person name="Lyhne E.K."/>
            <person name="Kogle M.E."/>
            <person name="Barry K."/>
            <person name="Clum A."/>
            <person name="Na H."/>
            <person name="Ledsgaard L."/>
            <person name="Lin J."/>
            <person name="Lipzen A."/>
            <person name="Kuo A."/>
            <person name="Riley R."/>
            <person name="Mondo S."/>
            <person name="Labutti K."/>
            <person name="Haridas S."/>
            <person name="Pangalinan J."/>
            <person name="Salamov A.A."/>
            <person name="Simmons B.A."/>
            <person name="Magnuson J.K."/>
            <person name="Chen J."/>
            <person name="Drula E."/>
            <person name="Henrissat B."/>
            <person name="Wiebenga A."/>
            <person name="Lubbers R.J."/>
            <person name="Gomes A.C."/>
            <person name="Macurrencykelacurrency M.R."/>
            <person name="Stajich J."/>
            <person name="Grigoriev I.V."/>
            <person name="Mortensen U.H."/>
            <person name="De Vries R.P."/>
            <person name="Baker S.E."/>
            <person name="Andersen M.R."/>
        </authorList>
    </citation>
    <scope>NUCLEOTIDE SEQUENCE [LARGE SCALE GENOMIC DNA]</scope>
    <source>
        <strain evidence="2 3">CBS 449.75</strain>
    </source>
</reference>
<feature type="region of interest" description="Disordered" evidence="1">
    <location>
        <begin position="98"/>
        <end position="125"/>
    </location>
</feature>
<dbReference type="RefSeq" id="XP_070888026.1">
    <property type="nucleotide sequence ID" value="XM_071032590.1"/>
</dbReference>
<feature type="compositionally biased region" description="Acidic residues" evidence="1">
    <location>
        <begin position="106"/>
        <end position="125"/>
    </location>
</feature>
<evidence type="ECO:0008006" key="4">
    <source>
        <dbReference type="Google" id="ProtNLM"/>
    </source>
</evidence>
<comment type="caution">
    <text evidence="2">The sequence shown here is derived from an EMBL/GenBank/DDBJ whole genome shotgun (WGS) entry which is preliminary data.</text>
</comment>
<evidence type="ECO:0000313" key="2">
    <source>
        <dbReference type="EMBL" id="KAL2869047.1"/>
    </source>
</evidence>
<dbReference type="Proteomes" id="UP001610432">
    <property type="component" value="Unassembled WGS sequence"/>
</dbReference>
<accession>A0ABR4LWX9</accession>
<dbReference type="GeneID" id="98147662"/>
<gene>
    <name evidence="2" type="ORF">BJX67DRAFT_379526</name>
</gene>
<protein>
    <recommendedName>
        <fullName evidence="4">Histone H2A</fullName>
    </recommendedName>
</protein>
<organism evidence="2 3">
    <name type="scientific">Aspergillus lucknowensis</name>
    <dbReference type="NCBI Taxonomy" id="176173"/>
    <lineage>
        <taxon>Eukaryota</taxon>
        <taxon>Fungi</taxon>
        <taxon>Dikarya</taxon>
        <taxon>Ascomycota</taxon>
        <taxon>Pezizomycotina</taxon>
        <taxon>Eurotiomycetes</taxon>
        <taxon>Eurotiomycetidae</taxon>
        <taxon>Eurotiales</taxon>
        <taxon>Aspergillaceae</taxon>
        <taxon>Aspergillus</taxon>
        <taxon>Aspergillus subgen. Nidulantes</taxon>
    </lineage>
</organism>